<reference evidence="3" key="1">
    <citation type="journal article" date="2014" name="Int. J. Syst. Evol. Microbiol.">
        <title>Complete genome sequence of Corynebacterium casei LMG S-19264T (=DSM 44701T), isolated from a smear-ripened cheese.</title>
        <authorList>
            <consortium name="US DOE Joint Genome Institute (JGI-PGF)"/>
            <person name="Walter F."/>
            <person name="Albersmeier A."/>
            <person name="Kalinowski J."/>
            <person name="Ruckert C."/>
        </authorList>
    </citation>
    <scope>NUCLEOTIDE SEQUENCE</scope>
    <source>
        <strain evidence="3">CCM 7217</strain>
    </source>
</reference>
<protein>
    <recommendedName>
        <fullName evidence="5">SHOCT domain-containing protein</fullName>
    </recommendedName>
</protein>
<evidence type="ECO:0000313" key="4">
    <source>
        <dbReference type="Proteomes" id="UP000646833"/>
    </source>
</evidence>
<dbReference type="InterPro" id="IPR018649">
    <property type="entry name" value="SHOCT"/>
</dbReference>
<gene>
    <name evidence="3" type="ORF">GCM10007209_34730</name>
</gene>
<dbReference type="Proteomes" id="UP000646833">
    <property type="component" value="Unassembled WGS sequence"/>
</dbReference>
<accession>A0A830E240</accession>
<sequence>MPIFGGSSDPGSDVFRVCPECGEDEIFSRTEGILSKTEYLCNHCGYEAEKSEVRKSFDEVYNENKKKNDEIIGEKLEKVVGKEFSEQVTKSLSNDIDDISDPELKQQVEDRKVEGWEIEEVSDSGEKVIMSTTKGGTIGGHALAGILTGLSTFGVGNVAYDKLSKKKNKERIVLRADAGESSESQNDVSKGSVELMRELKQLHDEGLITDDEFEEKKQNLLDEM</sequence>
<dbReference type="Pfam" id="PF26438">
    <property type="entry name" value="DUF8108_N"/>
    <property type="match status" value="1"/>
</dbReference>
<dbReference type="AlphaFoldDB" id="A0A830E240"/>
<dbReference type="Pfam" id="PF09851">
    <property type="entry name" value="SHOCT"/>
    <property type="match status" value="1"/>
</dbReference>
<evidence type="ECO:0000313" key="3">
    <source>
        <dbReference type="EMBL" id="GGC69780.1"/>
    </source>
</evidence>
<proteinExistence type="predicted"/>
<dbReference type="InterPro" id="IPR058962">
    <property type="entry name" value="DUF8108_N"/>
</dbReference>
<organism evidence="3 4">
    <name type="scientific">Haloferax sulfurifontis</name>
    <dbReference type="NCBI Taxonomy" id="255616"/>
    <lineage>
        <taxon>Archaea</taxon>
        <taxon>Methanobacteriati</taxon>
        <taxon>Methanobacteriota</taxon>
        <taxon>Stenosarchaea group</taxon>
        <taxon>Halobacteria</taxon>
        <taxon>Halobacteriales</taxon>
        <taxon>Haloferacaceae</taxon>
        <taxon>Haloferax</taxon>
    </lineage>
</organism>
<evidence type="ECO:0008006" key="5">
    <source>
        <dbReference type="Google" id="ProtNLM"/>
    </source>
</evidence>
<comment type="caution">
    <text evidence="3">The sequence shown here is derived from an EMBL/GenBank/DDBJ whole genome shotgun (WGS) entry which is preliminary data.</text>
</comment>
<dbReference type="EMBL" id="BMCI01000007">
    <property type="protein sequence ID" value="GGC69780.1"/>
    <property type="molecule type" value="Genomic_DNA"/>
</dbReference>
<reference evidence="3" key="2">
    <citation type="submission" date="2020-09" db="EMBL/GenBank/DDBJ databases">
        <authorList>
            <person name="Sun Q."/>
            <person name="Sedlacek I."/>
        </authorList>
    </citation>
    <scope>NUCLEOTIDE SEQUENCE</scope>
    <source>
        <strain evidence="3">CCM 7217</strain>
    </source>
</reference>
<name>A0A830E240_9EURY</name>
<dbReference type="RefSeq" id="WP_188424726.1">
    <property type="nucleotide sequence ID" value="NZ_BMCI01000007.1"/>
</dbReference>
<feature type="domain" description="DUF8108" evidence="2">
    <location>
        <begin position="101"/>
        <end position="174"/>
    </location>
</feature>
<evidence type="ECO:0000259" key="1">
    <source>
        <dbReference type="Pfam" id="PF09851"/>
    </source>
</evidence>
<feature type="domain" description="SHOCT" evidence="1">
    <location>
        <begin position="196"/>
        <end position="221"/>
    </location>
</feature>
<evidence type="ECO:0000259" key="2">
    <source>
        <dbReference type="Pfam" id="PF26438"/>
    </source>
</evidence>